<name>A0A210Q2D3_MIZYE</name>
<comment type="caution">
    <text evidence="12">The sequence shown here is derived from an EMBL/GenBank/DDBJ whole genome shotgun (WGS) entry which is preliminary data.</text>
</comment>
<feature type="transmembrane region" description="Helical" evidence="11">
    <location>
        <begin position="567"/>
        <end position="588"/>
    </location>
</feature>
<dbReference type="PRINTS" id="PR00176">
    <property type="entry name" value="NANEUSMPORT"/>
</dbReference>
<keyword evidence="3 10" id="KW-0813">Transport</keyword>
<evidence type="ECO:0000256" key="7">
    <source>
        <dbReference type="ARBA" id="ARBA00023180"/>
    </source>
</evidence>
<keyword evidence="5 11" id="KW-1133">Transmembrane helix</keyword>
<evidence type="ECO:0000313" key="12">
    <source>
        <dbReference type="EMBL" id="OWF42865.1"/>
    </source>
</evidence>
<evidence type="ECO:0000256" key="4">
    <source>
        <dbReference type="ARBA" id="ARBA00022692"/>
    </source>
</evidence>
<dbReference type="Pfam" id="PF00209">
    <property type="entry name" value="SNF"/>
    <property type="match status" value="2"/>
</dbReference>
<dbReference type="PROSITE" id="PS00610">
    <property type="entry name" value="NA_NEUROTRAN_SYMP_1"/>
    <property type="match status" value="1"/>
</dbReference>
<proteinExistence type="inferred from homology"/>
<dbReference type="GO" id="GO:0005283">
    <property type="term" value="F:amino acid:sodium symporter activity"/>
    <property type="evidence" value="ECO:0007669"/>
    <property type="project" value="TreeGrafter"/>
</dbReference>
<comment type="similarity">
    <text evidence="2 10">Belongs to the sodium:neurotransmitter symporter (SNF) (TC 2.A.22) family.</text>
</comment>
<evidence type="ECO:0000256" key="8">
    <source>
        <dbReference type="PIRSR" id="PIRSR600175-1"/>
    </source>
</evidence>
<feature type="transmembrane region" description="Helical" evidence="11">
    <location>
        <begin position="57"/>
        <end position="78"/>
    </location>
</feature>
<dbReference type="GO" id="GO:0046872">
    <property type="term" value="F:metal ion binding"/>
    <property type="evidence" value="ECO:0007669"/>
    <property type="project" value="UniProtKB-KW"/>
</dbReference>
<sequence length="703" mass="79062">MSEENPCDADSRTEGRHVKPNQGIWKNKVEYILSLAGYTTGTSDFWRFPYLIWRHGGGTFIFAYVISAVIIAIPVYYLEVAVSQFSGRGMFDVWDISPIMKGLGIGMFLINLEYVISAPTFRLWIMQYIGYSCMSPLPWKRCDNPWNTPACVDFYNTPSETVNSTLNISQASTSEYNMSATVPKMQVLAEEEFFLHKIPQISGSVYELGTLRWDLCLCLLVTQDTPDIRFCVRVRNTEMTLTQDTPDIRFCVRVGNTEMGLTQDPPNIGFCVRTQYTPDIRFCVRVGNTEMGLVSVSTDLEGVTSVTTHLLQAMYVLTFLPLVLLVIIWIRTLVSPGAVAGMKYFLTPNLRKFGELELWVQAGFSAVFSLGTAHGGVMELGSGASFRTSVLSASVIPCVIDIFGSIFTSMVVYSVIGVMAHESGMQLGETLFSGNSAAFVAFSRAFSFFPLPNLWLVLFFLAFLVATSDIIIIFYEILNRCLQNFVPGLRDRPKTSFAAMFVISFLANLPFCTQAGPYFFQITGWYIASWGVFLMATLECVTFMWIYGGHMLDENIKMMNGTKMPHIIRFTAAFVCPVLFIVILVIGMARYKPPVFGTYHYPSFVEGIGILISILPLIPVVYWIMLCLYRNRGAGFQKEGLNKLIRPGVLWGPRDLDVIGDFQEVAAKQKSWSQTAYYNLTGRHREITRSETCDQPYVMTKMI</sequence>
<protein>
    <recommendedName>
        <fullName evidence="10">Transporter</fullName>
    </recommendedName>
</protein>
<feature type="transmembrane region" description="Helical" evidence="11">
    <location>
        <begin position="315"/>
        <end position="338"/>
    </location>
</feature>
<dbReference type="EMBL" id="NEDP02005208">
    <property type="protein sequence ID" value="OWF42865.1"/>
    <property type="molecule type" value="Genomic_DNA"/>
</dbReference>
<dbReference type="Proteomes" id="UP000242188">
    <property type="component" value="Unassembled WGS sequence"/>
</dbReference>
<dbReference type="InterPro" id="IPR000175">
    <property type="entry name" value="Na/ntran_symport"/>
</dbReference>
<reference evidence="12 13" key="1">
    <citation type="journal article" date="2017" name="Nat. Ecol. Evol.">
        <title>Scallop genome provides insights into evolution of bilaterian karyotype and development.</title>
        <authorList>
            <person name="Wang S."/>
            <person name="Zhang J."/>
            <person name="Jiao W."/>
            <person name="Li J."/>
            <person name="Xun X."/>
            <person name="Sun Y."/>
            <person name="Guo X."/>
            <person name="Huan P."/>
            <person name="Dong B."/>
            <person name="Zhang L."/>
            <person name="Hu X."/>
            <person name="Sun X."/>
            <person name="Wang J."/>
            <person name="Zhao C."/>
            <person name="Wang Y."/>
            <person name="Wang D."/>
            <person name="Huang X."/>
            <person name="Wang R."/>
            <person name="Lv J."/>
            <person name="Li Y."/>
            <person name="Zhang Z."/>
            <person name="Liu B."/>
            <person name="Lu W."/>
            <person name="Hui Y."/>
            <person name="Liang J."/>
            <person name="Zhou Z."/>
            <person name="Hou R."/>
            <person name="Li X."/>
            <person name="Liu Y."/>
            <person name="Li H."/>
            <person name="Ning X."/>
            <person name="Lin Y."/>
            <person name="Zhao L."/>
            <person name="Xing Q."/>
            <person name="Dou J."/>
            <person name="Li Y."/>
            <person name="Mao J."/>
            <person name="Guo H."/>
            <person name="Dou H."/>
            <person name="Li T."/>
            <person name="Mu C."/>
            <person name="Jiang W."/>
            <person name="Fu Q."/>
            <person name="Fu X."/>
            <person name="Miao Y."/>
            <person name="Liu J."/>
            <person name="Yu Q."/>
            <person name="Li R."/>
            <person name="Liao H."/>
            <person name="Li X."/>
            <person name="Kong Y."/>
            <person name="Jiang Z."/>
            <person name="Chourrout D."/>
            <person name="Li R."/>
            <person name="Bao Z."/>
        </authorList>
    </citation>
    <scope>NUCLEOTIDE SEQUENCE [LARGE SCALE GENOMIC DNA]</scope>
    <source>
        <strain evidence="12 13">PY_sf001</strain>
    </source>
</reference>
<dbReference type="PANTHER" id="PTHR11616">
    <property type="entry name" value="SODIUM/CHLORIDE DEPENDENT TRANSPORTER"/>
    <property type="match status" value="1"/>
</dbReference>
<dbReference type="PROSITE" id="PS50267">
    <property type="entry name" value="NA_NEUROTRAN_SYMP_3"/>
    <property type="match status" value="1"/>
</dbReference>
<accession>A0A210Q2D3</accession>
<evidence type="ECO:0000256" key="2">
    <source>
        <dbReference type="ARBA" id="ARBA00006459"/>
    </source>
</evidence>
<evidence type="ECO:0000256" key="10">
    <source>
        <dbReference type="RuleBase" id="RU003732"/>
    </source>
</evidence>
<keyword evidence="7" id="KW-0325">Glycoprotein</keyword>
<gene>
    <name evidence="12" type="ORF">KP79_PYT17863</name>
</gene>
<feature type="transmembrane region" description="Helical" evidence="11">
    <location>
        <begin position="525"/>
        <end position="547"/>
    </location>
</feature>
<dbReference type="GO" id="GO:0089718">
    <property type="term" value="P:amino acid import across plasma membrane"/>
    <property type="evidence" value="ECO:0007669"/>
    <property type="project" value="TreeGrafter"/>
</dbReference>
<dbReference type="SUPFAM" id="SSF161070">
    <property type="entry name" value="SNF-like"/>
    <property type="match status" value="2"/>
</dbReference>
<evidence type="ECO:0000256" key="3">
    <source>
        <dbReference type="ARBA" id="ARBA00022448"/>
    </source>
</evidence>
<keyword evidence="10" id="KW-0769">Symport</keyword>
<feature type="transmembrane region" description="Helical" evidence="11">
    <location>
        <begin position="454"/>
        <end position="475"/>
    </location>
</feature>
<feature type="binding site" evidence="8">
    <location>
        <position position="37"/>
    </location>
    <ligand>
        <name>Na(+)</name>
        <dbReference type="ChEBI" id="CHEBI:29101"/>
        <label>1</label>
    </ligand>
</feature>
<dbReference type="InterPro" id="IPR037272">
    <property type="entry name" value="SNS_sf"/>
</dbReference>
<keyword evidence="8" id="KW-0915">Sodium</keyword>
<dbReference type="PANTHER" id="PTHR11616:SF321">
    <property type="entry name" value="SODIUM-DEPENDENT NUTRIENT AMINO ACID TRANSPORTER 1-RELATED"/>
    <property type="match status" value="1"/>
</dbReference>
<feature type="binding site" evidence="8">
    <location>
        <position position="369"/>
    </location>
    <ligand>
        <name>Na(+)</name>
        <dbReference type="ChEBI" id="CHEBI:29101"/>
        <label>1</label>
    </ligand>
</feature>
<evidence type="ECO:0000256" key="11">
    <source>
        <dbReference type="SAM" id="Phobius"/>
    </source>
</evidence>
<feature type="transmembrane region" description="Helical" evidence="11">
    <location>
        <begin position="390"/>
        <end position="416"/>
    </location>
</feature>
<keyword evidence="8" id="KW-0479">Metal-binding</keyword>
<evidence type="ECO:0000256" key="9">
    <source>
        <dbReference type="PIRSR" id="PIRSR600175-2"/>
    </source>
</evidence>
<feature type="binding site" evidence="8">
    <location>
        <position position="469"/>
    </location>
    <ligand>
        <name>Na(+)</name>
        <dbReference type="ChEBI" id="CHEBI:29101"/>
        <label>1</label>
    </ligand>
</feature>
<evidence type="ECO:0000256" key="1">
    <source>
        <dbReference type="ARBA" id="ARBA00004141"/>
    </source>
</evidence>
<feature type="transmembrane region" description="Helical" evidence="11">
    <location>
        <begin position="98"/>
        <end position="116"/>
    </location>
</feature>
<keyword evidence="9" id="KW-1015">Disulfide bond</keyword>
<feature type="disulfide bond" evidence="9">
    <location>
        <begin position="142"/>
        <end position="151"/>
    </location>
</feature>
<dbReference type="GO" id="GO:0005886">
    <property type="term" value="C:plasma membrane"/>
    <property type="evidence" value="ECO:0007669"/>
    <property type="project" value="TreeGrafter"/>
</dbReference>
<keyword evidence="13" id="KW-1185">Reference proteome</keyword>
<dbReference type="OrthoDB" id="10331609at2759"/>
<keyword evidence="4 10" id="KW-0812">Transmembrane</keyword>
<feature type="transmembrane region" description="Helical" evidence="11">
    <location>
        <begin position="358"/>
        <end position="378"/>
    </location>
</feature>
<organism evidence="12 13">
    <name type="scientific">Mizuhopecten yessoensis</name>
    <name type="common">Japanese scallop</name>
    <name type="synonym">Patinopecten yessoensis</name>
    <dbReference type="NCBI Taxonomy" id="6573"/>
    <lineage>
        <taxon>Eukaryota</taxon>
        <taxon>Metazoa</taxon>
        <taxon>Spiralia</taxon>
        <taxon>Lophotrochozoa</taxon>
        <taxon>Mollusca</taxon>
        <taxon>Bivalvia</taxon>
        <taxon>Autobranchia</taxon>
        <taxon>Pteriomorphia</taxon>
        <taxon>Pectinida</taxon>
        <taxon>Pectinoidea</taxon>
        <taxon>Pectinidae</taxon>
        <taxon>Mizuhopecten</taxon>
    </lineage>
</organism>
<evidence type="ECO:0000313" key="13">
    <source>
        <dbReference type="Proteomes" id="UP000242188"/>
    </source>
</evidence>
<dbReference type="AlphaFoldDB" id="A0A210Q2D3"/>
<keyword evidence="6 11" id="KW-0472">Membrane</keyword>
<comment type="subcellular location">
    <subcellularLocation>
        <location evidence="1">Membrane</location>
        <topology evidence="1">Multi-pass membrane protein</topology>
    </subcellularLocation>
</comment>
<evidence type="ECO:0000256" key="6">
    <source>
        <dbReference type="ARBA" id="ARBA00023136"/>
    </source>
</evidence>
<feature type="transmembrane region" description="Helical" evidence="11">
    <location>
        <begin position="496"/>
        <end position="519"/>
    </location>
</feature>
<dbReference type="GO" id="GO:0015179">
    <property type="term" value="F:L-amino acid transmembrane transporter activity"/>
    <property type="evidence" value="ECO:0007669"/>
    <property type="project" value="TreeGrafter"/>
</dbReference>
<evidence type="ECO:0000256" key="5">
    <source>
        <dbReference type="ARBA" id="ARBA00022989"/>
    </source>
</evidence>
<feature type="transmembrane region" description="Helical" evidence="11">
    <location>
        <begin position="608"/>
        <end position="629"/>
    </location>
</feature>